<organism evidence="2 3">
    <name type="scientific">Cryptophlebia peltastica nucleopolyhedrovirus</name>
    <dbReference type="NCBI Taxonomy" id="2304025"/>
    <lineage>
        <taxon>Viruses</taxon>
        <taxon>Viruses incertae sedis</taxon>
        <taxon>Naldaviricetes</taxon>
        <taxon>Lefavirales</taxon>
        <taxon>Baculoviridae</taxon>
        <taxon>Alphabaculovirus</taxon>
        <taxon>Alphabaculovirus crypeltasticae</taxon>
    </lineage>
</organism>
<evidence type="ECO:0000256" key="1">
    <source>
        <dbReference type="SAM" id="Phobius"/>
    </source>
</evidence>
<evidence type="ECO:0000313" key="2">
    <source>
        <dbReference type="EMBL" id="AXS67761.1"/>
    </source>
</evidence>
<keyword evidence="1" id="KW-0812">Transmembrane</keyword>
<evidence type="ECO:0000313" key="3">
    <source>
        <dbReference type="Proteomes" id="UP000500845"/>
    </source>
</evidence>
<keyword evidence="1" id="KW-1133">Transmembrane helix</keyword>
<dbReference type="EMBL" id="MH394321">
    <property type="protein sequence ID" value="AXS67761.1"/>
    <property type="molecule type" value="Genomic_DNA"/>
</dbReference>
<accession>A0A346RNW4</accession>
<protein>
    <submittedName>
        <fullName evidence="2">Pif3</fullName>
    </submittedName>
</protein>
<keyword evidence="1" id="KW-0472">Membrane</keyword>
<dbReference type="RefSeq" id="YP_010086969.1">
    <property type="nucleotide sequence ID" value="NC_055500.1"/>
</dbReference>
<name>A0A346RNW4_9ABAC</name>
<dbReference type="Proteomes" id="UP000500845">
    <property type="component" value="Segment"/>
</dbReference>
<proteinExistence type="predicted"/>
<feature type="transmembrane region" description="Helical" evidence="1">
    <location>
        <begin position="6"/>
        <end position="23"/>
    </location>
</feature>
<sequence length="201" mass="22341">MNEFSVFIFAVLVSLFIVFLYCVSTVSKLIQTKEAESFSPALDIIFDRNGIVDCNLTKLPCVTSRQCLDNCSSHNLVGSIVCDEGFCTSRDLNVSGRPDNFECDSSLGLIKVFTASDFTVTNLCVSTYRDIIDDFGNKRPYVCDNGNLTIDLTNRQFSAADCVCDTGYTRMLFNQTALTRSVPVCIPDSNLNIYSKIYDQV</sequence>
<dbReference type="Pfam" id="PF05006">
    <property type="entry name" value="PIF3"/>
    <property type="match status" value="1"/>
</dbReference>
<dbReference type="GeneID" id="65102214"/>
<dbReference type="KEGG" id="vg:65102214"/>
<keyword evidence="3" id="KW-1185">Reference proteome</keyword>
<dbReference type="InterPro" id="IPR007703">
    <property type="entry name" value="PIF3"/>
</dbReference>
<reference evidence="2 3" key="1">
    <citation type="journal article" date="2018" name="J. Invertebr. Pathol.">
        <title>Morphological, genetic and biological characterisation of a novel alphabaculovirus isolated from Cryptophlebia peltastica (Lepidoptera: Tortricidae).</title>
        <authorList>
            <person name="Marsberg T."/>
            <person name="Jukes M.D."/>
            <person name="Krejmer-Rabalska M."/>
            <person name="Rabalski L."/>
            <person name="Knox C.M."/>
            <person name="Moore S.D."/>
            <person name="Hill M.P."/>
            <person name="Szewczyk B."/>
        </authorList>
    </citation>
    <scope>NUCLEOTIDE SEQUENCE [LARGE SCALE GENOMIC DNA]</scope>
    <source>
        <strain evidence="2">SA</strain>
    </source>
</reference>